<keyword evidence="2" id="KW-1185">Reference proteome</keyword>
<evidence type="ECO:0000313" key="2">
    <source>
        <dbReference type="Proteomes" id="UP001156629"/>
    </source>
</evidence>
<evidence type="ECO:0000313" key="1">
    <source>
        <dbReference type="EMBL" id="GLQ66636.1"/>
    </source>
</evidence>
<dbReference type="EMBL" id="BSNV01000021">
    <property type="protein sequence ID" value="GLQ66636.1"/>
    <property type="molecule type" value="Genomic_DNA"/>
</dbReference>
<dbReference type="Proteomes" id="UP001156629">
    <property type="component" value="Unassembled WGS sequence"/>
</dbReference>
<accession>A0ABQ5WT52</accession>
<comment type="caution">
    <text evidence="1">The sequence shown here is derived from an EMBL/GenBank/DDBJ whole genome shotgun (WGS) entry which is preliminary data.</text>
</comment>
<name>A0ABQ5WT52_9PROT</name>
<reference evidence="2" key="1">
    <citation type="journal article" date="2019" name="Int. J. Syst. Evol. Microbiol.">
        <title>The Global Catalogue of Microorganisms (GCM) 10K type strain sequencing project: providing services to taxonomists for standard genome sequencing and annotation.</title>
        <authorList>
            <consortium name="The Broad Institute Genomics Platform"/>
            <consortium name="The Broad Institute Genome Sequencing Center for Infectious Disease"/>
            <person name="Wu L."/>
            <person name="Ma J."/>
        </authorList>
    </citation>
    <scope>NUCLEOTIDE SEQUENCE [LARGE SCALE GENOMIC DNA]</scope>
    <source>
        <strain evidence="2">NBRC 3266</strain>
    </source>
</reference>
<proteinExistence type="predicted"/>
<gene>
    <name evidence="1" type="ORF">GCM10007870_22200</name>
</gene>
<sequence>MHSHSQTNSLRALSLFETGSNTAYGLTRHGSAEYNEKPETIITLSPGKIVVISKLKGGSGATTLTHELATSALGFVDKGYPLED</sequence>
<organism evidence="1 2">
    <name type="scientific">Gluconobacter kondonii</name>
    <dbReference type="NCBI Taxonomy" id="941463"/>
    <lineage>
        <taxon>Bacteria</taxon>
        <taxon>Pseudomonadati</taxon>
        <taxon>Pseudomonadota</taxon>
        <taxon>Alphaproteobacteria</taxon>
        <taxon>Acetobacterales</taxon>
        <taxon>Acetobacteraceae</taxon>
        <taxon>Gluconobacter</taxon>
    </lineage>
</organism>
<protein>
    <submittedName>
        <fullName evidence="1">Uncharacterized protein</fullName>
    </submittedName>
</protein>